<dbReference type="OrthoDB" id="5424209at2759"/>
<evidence type="ECO:0000313" key="2">
    <source>
        <dbReference type="Proteomes" id="UP000292702"/>
    </source>
</evidence>
<evidence type="ECO:0000313" key="1">
    <source>
        <dbReference type="EMBL" id="TCD65962.1"/>
    </source>
</evidence>
<accession>A0A4R0RF93</accession>
<reference evidence="1 2" key="1">
    <citation type="submission" date="2018-11" db="EMBL/GenBank/DDBJ databases">
        <title>Genome assembly of Steccherinum ochraceum LE-BIN_3174, the white-rot fungus of the Steccherinaceae family (The Residual Polyporoid clade, Polyporales, Basidiomycota).</title>
        <authorList>
            <person name="Fedorova T.V."/>
            <person name="Glazunova O.A."/>
            <person name="Landesman E.O."/>
            <person name="Moiseenko K.V."/>
            <person name="Psurtseva N.V."/>
            <person name="Savinova O.S."/>
            <person name="Shakhova N.V."/>
            <person name="Tyazhelova T.V."/>
            <person name="Vasina D.V."/>
        </authorList>
    </citation>
    <scope>NUCLEOTIDE SEQUENCE [LARGE SCALE GENOMIC DNA]</scope>
    <source>
        <strain evidence="1 2">LE-BIN_3174</strain>
    </source>
</reference>
<sequence>MFRSDFESNPFVFPPSASPNSYNLPIKTAHGVFNTPLNYVWDDVAPQILVAIKAHGIEYSALTTARFSTKEYGIVGETHGPVVVWIAVQPNTTTAEAVRDATPDILHILTDAGITGVVVEWYEGSVVRLAGPPLMPVADPTSAEFGLNHPFNSGLGIPIARESDGHGGTITLLFKEMKTSSGDLSDNIFAITNKHVTCNVKNPSEVTTDFNFDPVNPQYMTICSDERVDEALTDIRSTIDMRTRQVAMLGKEIQRLGARAGTTLRRRQNDLDEKSEDLIPLKALEEDVTTYWLVKKDRRFCFVHWAPKIQPDGDTDCIFDLAALNVDGEKLGTYERNTVDLGSFRPRLSSSMHPTTYYHSLVTGNQYNPVELENIFWPDADNRDGKMIPMDLQLPIRSVVSRRSIDSAHNDGNHVHVVGKYGSTTKLTLGHPCGMLAYFHSGLPGGDSHKAVAIYNHSHDVGDFSAPGDSGSLIFTGDGDAFAMLHSGIPTRDPDHPEKLAVHVTFATPMWLVIEQVLKRYPFAEFYGTTYTRD</sequence>
<name>A0A4R0RF93_9APHY</name>
<comment type="caution">
    <text evidence="1">The sequence shown here is derived from an EMBL/GenBank/DDBJ whole genome shotgun (WGS) entry which is preliminary data.</text>
</comment>
<organism evidence="1 2">
    <name type="scientific">Steccherinum ochraceum</name>
    <dbReference type="NCBI Taxonomy" id="92696"/>
    <lineage>
        <taxon>Eukaryota</taxon>
        <taxon>Fungi</taxon>
        <taxon>Dikarya</taxon>
        <taxon>Basidiomycota</taxon>
        <taxon>Agaricomycotina</taxon>
        <taxon>Agaricomycetes</taxon>
        <taxon>Polyporales</taxon>
        <taxon>Steccherinaceae</taxon>
        <taxon>Steccherinum</taxon>
    </lineage>
</organism>
<proteinExistence type="predicted"/>
<dbReference type="AlphaFoldDB" id="A0A4R0RF93"/>
<protein>
    <submittedName>
        <fullName evidence="1">Uncharacterized protein</fullName>
    </submittedName>
</protein>
<keyword evidence="2" id="KW-1185">Reference proteome</keyword>
<dbReference type="Proteomes" id="UP000292702">
    <property type="component" value="Unassembled WGS sequence"/>
</dbReference>
<gene>
    <name evidence="1" type="ORF">EIP91_001954</name>
</gene>
<dbReference type="EMBL" id="RWJN01000155">
    <property type="protein sequence ID" value="TCD65962.1"/>
    <property type="molecule type" value="Genomic_DNA"/>
</dbReference>